<dbReference type="NCBIfam" id="TIGR03519">
    <property type="entry name" value="T9SS_PorP_fam"/>
    <property type="match status" value="1"/>
</dbReference>
<accession>A0A4Q1CGN9</accession>
<reference evidence="2 3" key="1">
    <citation type="submission" date="2019-01" db="EMBL/GenBank/DDBJ databases">
        <title>Lacibacter sp. strain TTM-7.</title>
        <authorList>
            <person name="Chen W.-M."/>
        </authorList>
    </citation>
    <scope>NUCLEOTIDE SEQUENCE [LARGE SCALE GENOMIC DNA]</scope>
    <source>
        <strain evidence="2 3">TTM-7</strain>
    </source>
</reference>
<feature type="signal peptide" evidence="1">
    <location>
        <begin position="1"/>
        <end position="18"/>
    </location>
</feature>
<feature type="chain" id="PRO_5020213101" evidence="1">
    <location>
        <begin position="19"/>
        <end position="337"/>
    </location>
</feature>
<organism evidence="2 3">
    <name type="scientific">Lacibacter luteus</name>
    <dbReference type="NCBI Taxonomy" id="2508719"/>
    <lineage>
        <taxon>Bacteria</taxon>
        <taxon>Pseudomonadati</taxon>
        <taxon>Bacteroidota</taxon>
        <taxon>Chitinophagia</taxon>
        <taxon>Chitinophagales</taxon>
        <taxon>Chitinophagaceae</taxon>
        <taxon>Lacibacter</taxon>
    </lineage>
</organism>
<keyword evidence="3" id="KW-1185">Reference proteome</keyword>
<evidence type="ECO:0000256" key="1">
    <source>
        <dbReference type="SAM" id="SignalP"/>
    </source>
</evidence>
<dbReference type="Proteomes" id="UP000290204">
    <property type="component" value="Unassembled WGS sequence"/>
</dbReference>
<keyword evidence="1" id="KW-0732">Signal</keyword>
<proteinExistence type="predicted"/>
<evidence type="ECO:0000313" key="3">
    <source>
        <dbReference type="Proteomes" id="UP000290204"/>
    </source>
</evidence>
<dbReference type="RefSeq" id="WP_129131586.1">
    <property type="nucleotide sequence ID" value="NZ_SDHW01000004.1"/>
</dbReference>
<dbReference type="OrthoDB" id="1186563at2"/>
<evidence type="ECO:0000313" key="2">
    <source>
        <dbReference type="EMBL" id="RXK59282.1"/>
    </source>
</evidence>
<dbReference type="InterPro" id="IPR019861">
    <property type="entry name" value="PorP/SprF_Bacteroidetes"/>
</dbReference>
<dbReference type="AlphaFoldDB" id="A0A4Q1CGN9"/>
<comment type="caution">
    <text evidence="2">The sequence shown here is derived from an EMBL/GenBank/DDBJ whole genome shotgun (WGS) entry which is preliminary data.</text>
</comment>
<gene>
    <name evidence="2" type="ORF">ESA94_14165</name>
</gene>
<dbReference type="EMBL" id="SDHW01000004">
    <property type="protein sequence ID" value="RXK59282.1"/>
    <property type="molecule type" value="Genomic_DNA"/>
</dbReference>
<dbReference type="Pfam" id="PF11751">
    <property type="entry name" value="PorP_SprF"/>
    <property type="match status" value="1"/>
</dbReference>
<sequence>MRKILLLPFLLIVLQTYAQDPNFSQFFASPLTLNPALTGKFNGVVRVAGNYRNQWPTINNAFRTATVSADFGILGNTIPEFDQFGVGVMGMYDINGDGVMKNSFFSGSVAYHKGIDENGYHSIGVGFSGSYAQRRLDISKLDFQDELTSLGFTGNTAEIFGSTGYRNISYADVNAGFIYTGATNDYNNFYIGASVYHINRPKVSFLNAQYIMNPRFTVHGGGYFPVADATTLFVSANYQRQAGASEAIFGAALGRTVNGDFTENPTDVYAGVWVRYGDAVIPYVGLEFANYRFGFSYDVNTSRLAAASQRRGGMEISLIWTKKYVDPNKKKLNCPRF</sequence>
<name>A0A4Q1CGN9_9BACT</name>
<protein>
    <submittedName>
        <fullName evidence="2">Type IX secretion system membrane protein PorP/SprF</fullName>
    </submittedName>
</protein>